<dbReference type="GO" id="GO:0016740">
    <property type="term" value="F:transferase activity"/>
    <property type="evidence" value="ECO:0007669"/>
    <property type="project" value="UniProtKB-KW"/>
</dbReference>
<evidence type="ECO:0000256" key="2">
    <source>
        <dbReference type="ARBA" id="ARBA00022679"/>
    </source>
</evidence>
<organism evidence="6 7">
    <name type="scientific">Photobacterium rosenbergii</name>
    <dbReference type="NCBI Taxonomy" id="294936"/>
    <lineage>
        <taxon>Bacteria</taxon>
        <taxon>Pseudomonadati</taxon>
        <taxon>Pseudomonadota</taxon>
        <taxon>Gammaproteobacteria</taxon>
        <taxon>Vibrionales</taxon>
        <taxon>Vibrionaceae</taxon>
        <taxon>Photobacterium</taxon>
    </lineage>
</organism>
<dbReference type="InterPro" id="IPR004147">
    <property type="entry name" value="ABC1_dom"/>
</dbReference>
<keyword evidence="3" id="KW-0547">Nucleotide-binding</keyword>
<dbReference type="InterPro" id="IPR011009">
    <property type="entry name" value="Kinase-like_dom_sf"/>
</dbReference>
<evidence type="ECO:0000259" key="5">
    <source>
        <dbReference type="Pfam" id="PF03109"/>
    </source>
</evidence>
<dbReference type="GO" id="GO:0006744">
    <property type="term" value="P:ubiquinone biosynthetic process"/>
    <property type="evidence" value="ECO:0007669"/>
    <property type="project" value="TreeGrafter"/>
</dbReference>
<dbReference type="Pfam" id="PF03109">
    <property type="entry name" value="ABC1"/>
    <property type="match status" value="1"/>
</dbReference>
<dbReference type="AlphaFoldDB" id="A0A2T3N9Q4"/>
<reference evidence="6 7" key="1">
    <citation type="submission" date="2018-03" db="EMBL/GenBank/DDBJ databases">
        <title>Whole genome sequencing of Histamine producing bacteria.</title>
        <authorList>
            <person name="Butler K."/>
        </authorList>
    </citation>
    <scope>NUCLEOTIDE SEQUENCE [LARGE SCALE GENOMIC DNA]</scope>
    <source>
        <strain evidence="6 7">DSM 19138</strain>
    </source>
</reference>
<name>A0A2T3N9Q4_9GAMM</name>
<dbReference type="InterPro" id="IPR034646">
    <property type="entry name" value="ADCK3_dom"/>
</dbReference>
<dbReference type="PANTHER" id="PTHR43851:SF3">
    <property type="entry name" value="COENZYME Q8"/>
    <property type="match status" value="1"/>
</dbReference>
<dbReference type="SUPFAM" id="SSF56112">
    <property type="entry name" value="Protein kinase-like (PK-like)"/>
    <property type="match status" value="1"/>
</dbReference>
<dbReference type="OrthoDB" id="9795390at2"/>
<evidence type="ECO:0000313" key="7">
    <source>
        <dbReference type="Proteomes" id="UP000241346"/>
    </source>
</evidence>
<feature type="domain" description="ABC1 atypical kinase-like" evidence="5">
    <location>
        <begin position="95"/>
        <end position="334"/>
    </location>
</feature>
<dbReference type="GO" id="GO:0005524">
    <property type="term" value="F:ATP binding"/>
    <property type="evidence" value="ECO:0007669"/>
    <property type="project" value="UniProtKB-KW"/>
</dbReference>
<keyword evidence="4" id="KW-0067">ATP-binding</keyword>
<dbReference type="InterPro" id="IPR051409">
    <property type="entry name" value="Atypical_kinase_ADCK"/>
</dbReference>
<gene>
    <name evidence="6" type="ORF">C9J01_18845</name>
</gene>
<comment type="caution">
    <text evidence="6">The sequence shown here is derived from an EMBL/GenBank/DDBJ whole genome shotgun (WGS) entry which is preliminary data.</text>
</comment>
<proteinExistence type="inferred from homology"/>
<dbReference type="EMBL" id="PYMB01000011">
    <property type="protein sequence ID" value="PSW10271.1"/>
    <property type="molecule type" value="Genomic_DNA"/>
</dbReference>
<evidence type="ECO:0000256" key="1">
    <source>
        <dbReference type="ARBA" id="ARBA00009670"/>
    </source>
</evidence>
<comment type="similarity">
    <text evidence="1">Belongs to the protein kinase superfamily. ADCK protein kinase family.</text>
</comment>
<evidence type="ECO:0000256" key="3">
    <source>
        <dbReference type="ARBA" id="ARBA00022741"/>
    </source>
</evidence>
<protein>
    <submittedName>
        <fullName evidence="6">Ubiquinol-cytochrome C reductase</fullName>
    </submittedName>
</protein>
<evidence type="ECO:0000313" key="6">
    <source>
        <dbReference type="EMBL" id="PSW10271.1"/>
    </source>
</evidence>
<dbReference type="Proteomes" id="UP000241346">
    <property type="component" value="Unassembled WGS sequence"/>
</dbReference>
<dbReference type="RefSeq" id="WP_107299687.1">
    <property type="nucleotide sequence ID" value="NZ_PYMB01000011.1"/>
</dbReference>
<dbReference type="CDD" id="cd13970">
    <property type="entry name" value="ABC1_ADCK3"/>
    <property type="match status" value="1"/>
</dbReference>
<accession>A0A2T3N9Q4</accession>
<keyword evidence="2" id="KW-0808">Transferase</keyword>
<sequence>MAREIPIPINRASRLLKIGRLLGGVAVQVLRDGASALTDSKPLKANDLLLTPANAMLLADRLSEMRGAAMKVGQLLSMEAGEYLPPMLTEILATLRENAHPMPQDQVAQVLEGAWGKKWEDDFKQFSFTPLAAASIGQVHEATTKDGRHLAIKVQYPGIRKSIDSDVDNVAALFNLLRLIPRDYDITTLLKEAKQQLHQEADYCAEADSIAEYRRFIGEDSDFDLPAVDRSRTTSDVLTMSFVTGAPIETLVNTPIDVRNRVATRLLSLVLKEVFEWGLVQTDAQFGNYRYQAEQDRIGLLDFGATRHYSDDLVDAFRRLMKAATKGDVSAIENTAVELGYLRKGESIPYRQGLYEMICAVAEPVRYQGRFDFGTSDLSRRVVESAVSLRLNQRYMHLPPTDMLFLHRKIGGTYLLCARLRAQVNVNRLVAPYIQ</sequence>
<dbReference type="PANTHER" id="PTHR43851">
    <property type="match status" value="1"/>
</dbReference>
<evidence type="ECO:0000256" key="4">
    <source>
        <dbReference type="ARBA" id="ARBA00022840"/>
    </source>
</evidence>